<keyword evidence="2" id="KW-1185">Reference proteome</keyword>
<keyword evidence="1" id="KW-1133">Transmembrane helix</keyword>
<dbReference type="AlphaFoldDB" id="A0A1I7ZS75"/>
<name>A0A1I7ZS75_9BILA</name>
<dbReference type="WBParaSite" id="L893_g29400.t1">
    <property type="protein sequence ID" value="L893_g29400.t1"/>
    <property type="gene ID" value="L893_g29400"/>
</dbReference>
<protein>
    <submittedName>
        <fullName evidence="3">Uncharacterized protein</fullName>
    </submittedName>
</protein>
<feature type="transmembrane region" description="Helical" evidence="1">
    <location>
        <begin position="15"/>
        <end position="39"/>
    </location>
</feature>
<organism evidence="2 3">
    <name type="scientific">Steinernema glaseri</name>
    <dbReference type="NCBI Taxonomy" id="37863"/>
    <lineage>
        <taxon>Eukaryota</taxon>
        <taxon>Metazoa</taxon>
        <taxon>Ecdysozoa</taxon>
        <taxon>Nematoda</taxon>
        <taxon>Chromadorea</taxon>
        <taxon>Rhabditida</taxon>
        <taxon>Tylenchina</taxon>
        <taxon>Panagrolaimomorpha</taxon>
        <taxon>Strongyloidoidea</taxon>
        <taxon>Steinernematidae</taxon>
        <taxon>Steinernema</taxon>
    </lineage>
</organism>
<keyword evidence="1" id="KW-0812">Transmembrane</keyword>
<keyword evidence="1" id="KW-0472">Membrane</keyword>
<evidence type="ECO:0000313" key="2">
    <source>
        <dbReference type="Proteomes" id="UP000095287"/>
    </source>
</evidence>
<reference evidence="3" key="1">
    <citation type="submission" date="2016-11" db="UniProtKB">
        <authorList>
            <consortium name="WormBaseParasite"/>
        </authorList>
    </citation>
    <scope>IDENTIFICATION</scope>
</reference>
<accession>A0A1I7ZS75</accession>
<evidence type="ECO:0000256" key="1">
    <source>
        <dbReference type="SAM" id="Phobius"/>
    </source>
</evidence>
<feature type="transmembrane region" description="Helical" evidence="1">
    <location>
        <begin position="266"/>
        <end position="287"/>
    </location>
</feature>
<evidence type="ECO:0000313" key="3">
    <source>
        <dbReference type="WBParaSite" id="L893_g29400.t1"/>
    </source>
</evidence>
<proteinExistence type="predicted"/>
<sequence length="294" mass="34235">MDQRLDTKNKWSDDAVFLLLFSYIILLGIVAFAGSYTYVSYMTYDDTSKPCDTNAYLDKAFSYHERDLSHFNYMLRQWIRGAHKVRYWGPSRDTASEQLNNRIKDAEALQRKLSGGENYEDLKDSALLQVHLTQKQDKFYEQPMSAIERYLKAVNMDRAFVLEKFLADFIAHPRKASEAILNKTLAEFDLKVDELKEITHAEYHEPIDTFWSDLKQNSTPGILKSCLPVDAGAELIREEYKTMIDLRVTECVPIGEQKWELDNKQLVLVSAMVWICLMITMTPIAFWCFGKSFW</sequence>
<dbReference type="Proteomes" id="UP000095287">
    <property type="component" value="Unplaced"/>
</dbReference>